<evidence type="ECO:0000256" key="1">
    <source>
        <dbReference type="SAM" id="MobiDB-lite"/>
    </source>
</evidence>
<dbReference type="EMBL" id="KF120863">
    <property type="protein sequence ID" value="AIA88143.1"/>
    <property type="molecule type" value="Genomic_DNA"/>
</dbReference>
<dbReference type="Gene3D" id="3.20.20.80">
    <property type="entry name" value="Glycosidases"/>
    <property type="match status" value="1"/>
</dbReference>
<dbReference type="SUPFAM" id="SSF51445">
    <property type="entry name" value="(Trans)glycosidases"/>
    <property type="match status" value="1"/>
</dbReference>
<protein>
    <submittedName>
        <fullName evidence="2">CAZy families CBM48|GH13 protein</fullName>
    </submittedName>
</protein>
<organism evidence="2">
    <name type="scientific">uncultured Olsenella sp</name>
    <dbReference type="NCBI Taxonomy" id="190764"/>
    <lineage>
        <taxon>Bacteria</taxon>
        <taxon>Bacillati</taxon>
        <taxon>Actinomycetota</taxon>
        <taxon>Coriobacteriia</taxon>
        <taxon>Coriobacteriales</taxon>
        <taxon>Atopobiaceae</taxon>
        <taxon>Olsenella</taxon>
        <taxon>environmental samples</taxon>
    </lineage>
</organism>
<name>A0A060BUP1_9ACTN</name>
<reference evidence="2" key="1">
    <citation type="journal article" date="2013" name="Environ. Microbiol.">
        <title>Seasonally variable intestinal metagenomes of the red palm weevil (Rhynchophorus ferrugineus).</title>
        <authorList>
            <person name="Jia S."/>
            <person name="Zhang X."/>
            <person name="Zhang G."/>
            <person name="Yin A."/>
            <person name="Zhang S."/>
            <person name="Li F."/>
            <person name="Wang L."/>
            <person name="Zhao D."/>
            <person name="Yun Q."/>
            <person name="Tala"/>
            <person name="Wang J."/>
            <person name="Sun G."/>
            <person name="Baabdullah M."/>
            <person name="Yu X."/>
            <person name="Hu S."/>
            <person name="Al-Mssallem I.S."/>
            <person name="Yu J."/>
        </authorList>
    </citation>
    <scope>NUCLEOTIDE SEQUENCE</scope>
</reference>
<proteinExistence type="predicted"/>
<feature type="region of interest" description="Disordered" evidence="1">
    <location>
        <begin position="1"/>
        <end position="29"/>
    </location>
</feature>
<dbReference type="InterPro" id="IPR017853">
    <property type="entry name" value="GH"/>
</dbReference>
<accession>A0A060BUP1</accession>
<sequence length="54" mass="6131">MHLGSWKRHDDGLAGNGDPDSDEHSGTYLSYDDLSEQLVDYVRSMGYSHIELYP</sequence>
<evidence type="ECO:0000313" key="2">
    <source>
        <dbReference type="EMBL" id="AIA88143.1"/>
    </source>
</evidence>
<dbReference type="AlphaFoldDB" id="A0A060BUP1"/>